<dbReference type="RefSeq" id="WP_200311297.1">
    <property type="nucleotide sequence ID" value="NZ_JAENIM010000039.1"/>
</dbReference>
<keyword evidence="4" id="KW-1185">Reference proteome</keyword>
<sequence length="632" mass="69553">MSDQIKHSFVYLLAGGMAVGCLAMAVDLFRPTGPAEKPAELAARPSKRIVSAREVEYRSELIERAKRQQEAVEAAQERKEAVAAAKQAQAQQMTLQQLAQNEKIEQMARDLAEMHQASDEAKRLADIRQQVLTHAGHMAVHSEKPWQTLIIVAEAYEEEGDVTAMKSVLGDAEKLAHNPVDADVASWAIRDVVKAMVKMRLDDESLKAIENISHPQARDLATLDVAVWYSNQGDTQLAKDLSKSISNELTKDQLLVSVAEGESEYEGLNRAALTINQITNAAQRDDAWGKVAMKLSRAGDFPSAESAINRMTNEAKRDRTLVTMARELAKNGRASRGMQMLMRMSNSAMIDAALCEISSDYARRHEFTTSEYFSERIASKGKRSAAISTLTIEKSKRGELDEALASVDVIPEELVRERTLRSIAGVMARLNNPRRARNVARRIQSANERDLAFASVAAAAAVKGETSIAFNTIQEISLPHAKALALLALARSQYAAGHVQKATTLQEKVVSLLAEVESNAQRDQVLVGVARLLQFQHDSYVASDYCALISNVGLRDKIWSELAVTQIRQGNLAASQASAGQIVNEQLRNRCYDATAKVFAQQVKPESAIVKSRELETHRQRVVFLCEIAGKI</sequence>
<proteinExistence type="predicted"/>
<dbReference type="InterPro" id="IPR011990">
    <property type="entry name" value="TPR-like_helical_dom_sf"/>
</dbReference>
<dbReference type="EMBL" id="JAENIM010000039">
    <property type="protein sequence ID" value="MBK1791287.1"/>
    <property type="molecule type" value="Genomic_DNA"/>
</dbReference>
<dbReference type="AlphaFoldDB" id="A0A8J7MEL3"/>
<keyword evidence="2" id="KW-0812">Transmembrane</keyword>
<dbReference type="PROSITE" id="PS51257">
    <property type="entry name" value="PROKAR_LIPOPROTEIN"/>
    <property type="match status" value="1"/>
</dbReference>
<gene>
    <name evidence="3" type="ORF">JIN82_09010</name>
</gene>
<name>A0A8J7MEL3_9BACT</name>
<evidence type="ECO:0000256" key="2">
    <source>
        <dbReference type="SAM" id="Phobius"/>
    </source>
</evidence>
<accession>A0A8J7MEL3</accession>
<evidence type="ECO:0000313" key="3">
    <source>
        <dbReference type="EMBL" id="MBK1791287.1"/>
    </source>
</evidence>
<dbReference type="Proteomes" id="UP000624703">
    <property type="component" value="Unassembled WGS sequence"/>
</dbReference>
<reference evidence="3" key="1">
    <citation type="submission" date="2021-01" db="EMBL/GenBank/DDBJ databases">
        <title>Modified the classification status of verrucomicrobia.</title>
        <authorList>
            <person name="Feng X."/>
        </authorList>
    </citation>
    <scope>NUCLEOTIDE SEQUENCE</scope>
    <source>
        <strain evidence="3">_KCTC 22039</strain>
    </source>
</reference>
<organism evidence="3 4">
    <name type="scientific">Persicirhabdus sediminis</name>
    <dbReference type="NCBI Taxonomy" id="454144"/>
    <lineage>
        <taxon>Bacteria</taxon>
        <taxon>Pseudomonadati</taxon>
        <taxon>Verrucomicrobiota</taxon>
        <taxon>Verrucomicrobiia</taxon>
        <taxon>Verrucomicrobiales</taxon>
        <taxon>Verrucomicrobiaceae</taxon>
        <taxon>Persicirhabdus</taxon>
    </lineage>
</organism>
<keyword evidence="2" id="KW-0472">Membrane</keyword>
<dbReference type="Gene3D" id="1.25.40.10">
    <property type="entry name" value="Tetratricopeptide repeat domain"/>
    <property type="match status" value="2"/>
</dbReference>
<feature type="transmembrane region" description="Helical" evidence="2">
    <location>
        <begin position="9"/>
        <end position="29"/>
    </location>
</feature>
<evidence type="ECO:0000313" key="4">
    <source>
        <dbReference type="Proteomes" id="UP000624703"/>
    </source>
</evidence>
<keyword evidence="1" id="KW-0175">Coiled coil</keyword>
<protein>
    <submittedName>
        <fullName evidence="3">Uncharacterized protein</fullName>
    </submittedName>
</protein>
<feature type="coiled-coil region" evidence="1">
    <location>
        <begin position="58"/>
        <end position="124"/>
    </location>
</feature>
<evidence type="ECO:0000256" key="1">
    <source>
        <dbReference type="SAM" id="Coils"/>
    </source>
</evidence>
<keyword evidence="2" id="KW-1133">Transmembrane helix</keyword>
<comment type="caution">
    <text evidence="3">The sequence shown here is derived from an EMBL/GenBank/DDBJ whole genome shotgun (WGS) entry which is preliminary data.</text>
</comment>